<evidence type="ECO:0000313" key="1">
    <source>
        <dbReference type="EMBL" id="SDM57368.1"/>
    </source>
</evidence>
<dbReference type="RefSeq" id="WP_091571215.1">
    <property type="nucleotide sequence ID" value="NZ_FNHP01000008.1"/>
</dbReference>
<dbReference type="Pfam" id="PF08809">
    <property type="entry name" value="DUF1799"/>
    <property type="match status" value="1"/>
</dbReference>
<dbReference type="AlphaFoldDB" id="A0A1G9UBS6"/>
<dbReference type="STRING" id="1527607.SAMN05428957_10893"/>
<dbReference type="EMBL" id="FNHP01000008">
    <property type="protein sequence ID" value="SDM57368.1"/>
    <property type="molecule type" value="Genomic_DNA"/>
</dbReference>
<gene>
    <name evidence="1" type="ORF">SAMN05428957_10893</name>
</gene>
<keyword evidence="2" id="KW-1185">Reference proteome</keyword>
<reference evidence="2" key="1">
    <citation type="submission" date="2016-10" db="EMBL/GenBank/DDBJ databases">
        <authorList>
            <person name="Varghese N."/>
            <person name="Submissions S."/>
        </authorList>
    </citation>
    <scope>NUCLEOTIDE SEQUENCE [LARGE SCALE GENOMIC DNA]</scope>
    <source>
        <strain evidence="2">EPL6</strain>
    </source>
</reference>
<accession>A0A1G9UBS6</accession>
<sequence length="110" mass="11843">MAADFALLGLSASEAARASRASQWGADTTASGDFELWPEHQAAWEVFLDCARQWRTASVGMAGLWFQGLDPAAVRLSLAARNVRRADWAGLLGQLRILEDEAAGILNDPS</sequence>
<organism evidence="1 2">
    <name type="scientific">Oryzisolibacter propanilivorax</name>
    <dbReference type="NCBI Taxonomy" id="1527607"/>
    <lineage>
        <taxon>Bacteria</taxon>
        <taxon>Pseudomonadati</taxon>
        <taxon>Pseudomonadota</taxon>
        <taxon>Betaproteobacteria</taxon>
        <taxon>Burkholderiales</taxon>
        <taxon>Comamonadaceae</taxon>
        <taxon>Oryzisolibacter</taxon>
    </lineage>
</organism>
<dbReference type="Proteomes" id="UP000198552">
    <property type="component" value="Unassembled WGS sequence"/>
</dbReference>
<protein>
    <submittedName>
        <fullName evidence="1">Uncharacterized protein</fullName>
    </submittedName>
</protein>
<name>A0A1G9UBS6_9BURK</name>
<dbReference type="InterPro" id="IPR014915">
    <property type="entry name" value="Phage_TLS_TfmB"/>
</dbReference>
<proteinExistence type="predicted"/>
<evidence type="ECO:0000313" key="2">
    <source>
        <dbReference type="Proteomes" id="UP000198552"/>
    </source>
</evidence>
<dbReference type="OrthoDB" id="8857708at2"/>